<organism evidence="4 5">
    <name type="scientific">Diabrotica virgifera virgifera</name>
    <name type="common">western corn rootworm</name>
    <dbReference type="NCBI Taxonomy" id="50390"/>
    <lineage>
        <taxon>Eukaryota</taxon>
        <taxon>Metazoa</taxon>
        <taxon>Ecdysozoa</taxon>
        <taxon>Arthropoda</taxon>
        <taxon>Hexapoda</taxon>
        <taxon>Insecta</taxon>
        <taxon>Pterygota</taxon>
        <taxon>Neoptera</taxon>
        <taxon>Endopterygota</taxon>
        <taxon>Coleoptera</taxon>
        <taxon>Polyphaga</taxon>
        <taxon>Cucujiformia</taxon>
        <taxon>Chrysomeloidea</taxon>
        <taxon>Chrysomelidae</taxon>
        <taxon>Galerucinae</taxon>
        <taxon>Diabroticina</taxon>
        <taxon>Diabroticites</taxon>
        <taxon>Diabrotica</taxon>
    </lineage>
</organism>
<evidence type="ECO:0000313" key="4">
    <source>
        <dbReference type="EnsemblMetazoa" id="XP_050509245.1"/>
    </source>
</evidence>
<proteinExistence type="predicted"/>
<dbReference type="InterPro" id="IPR013083">
    <property type="entry name" value="Znf_RING/FYVE/PHD"/>
</dbReference>
<dbReference type="GeneID" id="126886382"/>
<dbReference type="Pfam" id="PF03184">
    <property type="entry name" value="DDE_1"/>
    <property type="match status" value="1"/>
</dbReference>
<keyword evidence="5" id="KW-1185">Reference proteome</keyword>
<feature type="transmembrane region" description="Helical" evidence="2">
    <location>
        <begin position="75"/>
        <end position="95"/>
    </location>
</feature>
<keyword evidence="2" id="KW-1133">Transmembrane helix</keyword>
<reference evidence="4" key="1">
    <citation type="submission" date="2025-05" db="UniProtKB">
        <authorList>
            <consortium name="EnsemblMetazoa"/>
        </authorList>
    </citation>
    <scope>IDENTIFICATION</scope>
</reference>
<evidence type="ECO:0000256" key="1">
    <source>
        <dbReference type="SAM" id="MobiDB-lite"/>
    </source>
</evidence>
<evidence type="ECO:0000259" key="3">
    <source>
        <dbReference type="Pfam" id="PF03184"/>
    </source>
</evidence>
<name>A0ABM5KGD5_DIAVI</name>
<dbReference type="InterPro" id="IPR050863">
    <property type="entry name" value="CenT-Element_Derived"/>
</dbReference>
<feature type="compositionally biased region" description="Polar residues" evidence="1">
    <location>
        <begin position="315"/>
        <end position="332"/>
    </location>
</feature>
<dbReference type="CDD" id="cd15517">
    <property type="entry name" value="PHD_TCF19_like"/>
    <property type="match status" value="1"/>
</dbReference>
<dbReference type="RefSeq" id="XP_050509245.1">
    <property type="nucleotide sequence ID" value="XM_050653288.1"/>
</dbReference>
<feature type="compositionally biased region" description="Acidic residues" evidence="1">
    <location>
        <begin position="439"/>
        <end position="457"/>
    </location>
</feature>
<feature type="domain" description="DDE-1" evidence="3">
    <location>
        <begin position="75"/>
        <end position="216"/>
    </location>
</feature>
<dbReference type="PANTHER" id="PTHR19303">
    <property type="entry name" value="TRANSPOSON"/>
    <property type="match status" value="1"/>
</dbReference>
<feature type="region of interest" description="Disordered" evidence="1">
    <location>
        <begin position="436"/>
        <end position="465"/>
    </location>
</feature>
<keyword evidence="2" id="KW-0472">Membrane</keyword>
<dbReference type="SUPFAM" id="SSF57903">
    <property type="entry name" value="FYVE/PHD zinc finger"/>
    <property type="match status" value="1"/>
</dbReference>
<dbReference type="PANTHER" id="PTHR19303:SF74">
    <property type="entry name" value="POGO TRANSPOSABLE ELEMENT WITH KRAB DOMAIN"/>
    <property type="match status" value="1"/>
</dbReference>
<feature type="region of interest" description="Disordered" evidence="1">
    <location>
        <begin position="315"/>
        <end position="336"/>
    </location>
</feature>
<dbReference type="Proteomes" id="UP001652700">
    <property type="component" value="Unplaced"/>
</dbReference>
<dbReference type="Gene3D" id="3.30.40.10">
    <property type="entry name" value="Zinc/RING finger domain, C3HC4 (zinc finger)"/>
    <property type="match status" value="1"/>
</dbReference>
<dbReference type="InterPro" id="IPR004875">
    <property type="entry name" value="DDE_SF_endonuclease_dom"/>
</dbReference>
<dbReference type="EnsemblMetazoa" id="XM_050653288.1">
    <property type="protein sequence ID" value="XP_050509245.1"/>
    <property type="gene ID" value="LOC126886382"/>
</dbReference>
<accession>A0ABM5KGD5</accession>
<protein>
    <recommendedName>
        <fullName evidence="3">DDE-1 domain-containing protein</fullName>
    </recommendedName>
</protein>
<evidence type="ECO:0000313" key="5">
    <source>
        <dbReference type="Proteomes" id="UP001652700"/>
    </source>
</evidence>
<dbReference type="InterPro" id="IPR011011">
    <property type="entry name" value="Znf_FYVE_PHD"/>
</dbReference>
<evidence type="ECO:0000256" key="2">
    <source>
        <dbReference type="SAM" id="Phobius"/>
    </source>
</evidence>
<keyword evidence="2" id="KW-0812">Transmembrane</keyword>
<sequence>MRTSYARVQGFNRPAVKEFFDLLEVEYTRKNYSPDRVYNVDETGLTIVQSKVPQVIGRKGKRQIGALTAAERGSLVTLVCAMSAGGTFIAPMLIFPRKNFSDVLMKGALPGAIGRVHPSGWIETNLFSEWFNHFVSKTNPTEDSPLLLILDGHYSHTRNIAVLEVAREKHVTIISLPPHTTHKLQPLDKTFMSPLKSHYSEEIRKFLLHSDRMVKPHDVAELFGKAYLKCATAEIAVNGFKVTGIYPFNPQIFKDADFLAASQSLQLEEENISSSSTTLMMNPTESSVETATLTIESSRQPTSCTVPESSIQLKSCAPSTSTSDSVSLQPKSSSEHGRLLTIKPSVFYSKPGTSSAVNPSLILPYQISPIPKPKIKTSNRGRKSTKATVITSSPYKFELEQSLKKTEDRKQSCGRGRGRGRGRICKKAQEKVRKRITVEDSDTEESDLSNIEEDTDSELSSQGSIPDNDDAVCIFCEESYSSNSRGETWIKCQSCLLWAHNECAGAETEHYMCDFCR</sequence>